<gene>
    <name evidence="7" type="primary">rex</name>
    <name evidence="10" type="ORF">AVDCRST_MAG43-1496</name>
</gene>
<keyword evidence="5 7" id="KW-0238">DNA-binding</keyword>
<dbReference type="InterPro" id="IPR058236">
    <property type="entry name" value="Rex_actinobacterial-type"/>
</dbReference>
<protein>
    <recommendedName>
        <fullName evidence="7">Redox-sensing transcriptional repressor Rex</fullName>
    </recommendedName>
</protein>
<dbReference type="InterPro" id="IPR022876">
    <property type="entry name" value="Tscrpt_rep_Rex"/>
</dbReference>
<evidence type="ECO:0000256" key="2">
    <source>
        <dbReference type="ARBA" id="ARBA00022491"/>
    </source>
</evidence>
<dbReference type="Gene3D" id="3.40.50.720">
    <property type="entry name" value="NAD(P)-binding Rossmann-like Domain"/>
    <property type="match status" value="1"/>
</dbReference>
<dbReference type="InterPro" id="IPR003781">
    <property type="entry name" value="CoA-bd"/>
</dbReference>
<proteinExistence type="inferred from homology"/>
<name>A0A6J4URS3_9BACT</name>
<dbReference type="NCBIfam" id="NF003993">
    <property type="entry name" value="PRK05472.2-2"/>
    <property type="match status" value="1"/>
</dbReference>
<feature type="domain" description="CoA-binding" evidence="9">
    <location>
        <begin position="159"/>
        <end position="259"/>
    </location>
</feature>
<dbReference type="Gene3D" id="1.10.10.10">
    <property type="entry name" value="Winged helix-like DNA-binding domain superfamily/Winged helix DNA-binding domain"/>
    <property type="match status" value="1"/>
</dbReference>
<organism evidence="10">
    <name type="scientific">uncultured Thermomicrobiales bacterium</name>
    <dbReference type="NCBI Taxonomy" id="1645740"/>
    <lineage>
        <taxon>Bacteria</taxon>
        <taxon>Pseudomonadati</taxon>
        <taxon>Thermomicrobiota</taxon>
        <taxon>Thermomicrobia</taxon>
        <taxon>Thermomicrobiales</taxon>
        <taxon>environmental samples</taxon>
    </lineage>
</organism>
<dbReference type="HAMAP" id="MF_01131">
    <property type="entry name" value="Rex"/>
    <property type="match status" value="1"/>
</dbReference>
<evidence type="ECO:0000256" key="5">
    <source>
        <dbReference type="ARBA" id="ARBA00023125"/>
    </source>
</evidence>
<dbReference type="Pfam" id="PF02629">
    <property type="entry name" value="CoA_binding"/>
    <property type="match status" value="1"/>
</dbReference>
<dbReference type="Pfam" id="PF06971">
    <property type="entry name" value="Put_DNA-bind_N"/>
    <property type="match status" value="1"/>
</dbReference>
<dbReference type="InterPro" id="IPR009718">
    <property type="entry name" value="Rex_DNA-bd_C_dom"/>
</dbReference>
<evidence type="ECO:0000313" key="10">
    <source>
        <dbReference type="EMBL" id="CAA9556355.1"/>
    </source>
</evidence>
<evidence type="ECO:0000256" key="1">
    <source>
        <dbReference type="ARBA" id="ARBA00022490"/>
    </source>
</evidence>
<keyword evidence="6 7" id="KW-0804">Transcription</keyword>
<dbReference type="NCBIfam" id="NF003995">
    <property type="entry name" value="PRK05472.2-4"/>
    <property type="match status" value="1"/>
</dbReference>
<accession>A0A6J4URS3</accession>
<comment type="similarity">
    <text evidence="7">Belongs to the transcriptional regulatory Rex family.</text>
</comment>
<dbReference type="AlphaFoldDB" id="A0A6J4URS3"/>
<dbReference type="NCBIfam" id="NF003992">
    <property type="entry name" value="PRK05472.2-1"/>
    <property type="match status" value="1"/>
</dbReference>
<dbReference type="GO" id="GO:0005737">
    <property type="term" value="C:cytoplasm"/>
    <property type="evidence" value="ECO:0007669"/>
    <property type="project" value="UniProtKB-SubCell"/>
</dbReference>
<dbReference type="SUPFAM" id="SSF51735">
    <property type="entry name" value="NAD(P)-binding Rossmann-fold domains"/>
    <property type="match status" value="1"/>
</dbReference>
<evidence type="ECO:0000256" key="6">
    <source>
        <dbReference type="ARBA" id="ARBA00023163"/>
    </source>
</evidence>
<keyword evidence="2 7" id="KW-0678">Repressor</keyword>
<dbReference type="PANTHER" id="PTHR35786">
    <property type="entry name" value="REDOX-SENSING TRANSCRIPTIONAL REPRESSOR REX"/>
    <property type="match status" value="1"/>
</dbReference>
<dbReference type="SMART" id="SM00881">
    <property type="entry name" value="CoA_binding"/>
    <property type="match status" value="1"/>
</dbReference>
<dbReference type="NCBIfam" id="NF003989">
    <property type="entry name" value="PRK05472.1-3"/>
    <property type="match status" value="1"/>
</dbReference>
<feature type="binding site" evidence="7">
    <location>
        <begin position="169"/>
        <end position="174"/>
    </location>
    <ligand>
        <name>NAD(+)</name>
        <dbReference type="ChEBI" id="CHEBI:57540"/>
    </ligand>
</feature>
<comment type="subcellular location">
    <subcellularLocation>
        <location evidence="7">Cytoplasm</location>
    </subcellularLocation>
</comment>
<evidence type="ECO:0000256" key="7">
    <source>
        <dbReference type="HAMAP-Rule" id="MF_01131"/>
    </source>
</evidence>
<evidence type="ECO:0000256" key="3">
    <source>
        <dbReference type="ARBA" id="ARBA00023015"/>
    </source>
</evidence>
<comment type="subunit">
    <text evidence="7">Homodimer.</text>
</comment>
<sequence length="292" mass="31968">MTRVYQWSMPEDHTGVHMSSKRPDEGVPTGRSNGRHHPEAEAGYSGTGVNGFAANGRMGGVLLDVSPASIGHDRSAASQGNQQPIPDIVIRRLPIYVRTLKALADADVRSVSSEELADLIGVTAAQIRRDLSYFGKFGKQGKGYDTAFLAATISRILRLDRQWPVALVGLGNLGRAIANYRGFTPSSFSIVALFDRNPRNIGHVVNDMEILPEVHLSDTIRRERIKIGIIATPRTYAQEIADQMVQGGVEAILNYAPVILRVPDYVTVREIDPVSALQSMTYYVQDRSGNGR</sequence>
<dbReference type="PANTHER" id="PTHR35786:SF1">
    <property type="entry name" value="REDOX-SENSING TRANSCRIPTIONAL REPRESSOR REX 1"/>
    <property type="match status" value="1"/>
</dbReference>
<dbReference type="NCBIfam" id="NF003996">
    <property type="entry name" value="PRK05472.2-5"/>
    <property type="match status" value="1"/>
</dbReference>
<comment type="function">
    <text evidence="7">Modulates transcription in response to changes in cellular NADH/NAD(+) redox state.</text>
</comment>
<feature type="DNA-binding region" description="H-T-H motif" evidence="7">
    <location>
        <begin position="95"/>
        <end position="134"/>
    </location>
</feature>
<dbReference type="EMBL" id="CADCWI010000079">
    <property type="protein sequence ID" value="CAA9556355.1"/>
    <property type="molecule type" value="Genomic_DNA"/>
</dbReference>
<dbReference type="SUPFAM" id="SSF46785">
    <property type="entry name" value="Winged helix' DNA-binding domain"/>
    <property type="match status" value="1"/>
</dbReference>
<evidence type="ECO:0000259" key="9">
    <source>
        <dbReference type="SMART" id="SM00881"/>
    </source>
</evidence>
<dbReference type="NCBIfam" id="NF003994">
    <property type="entry name" value="PRK05472.2-3"/>
    <property type="match status" value="1"/>
</dbReference>
<reference evidence="10" key="1">
    <citation type="submission" date="2020-02" db="EMBL/GenBank/DDBJ databases">
        <authorList>
            <person name="Meier V. D."/>
        </authorList>
    </citation>
    <scope>NUCLEOTIDE SEQUENCE</scope>
    <source>
        <strain evidence="10">AVDCRST_MAG43</strain>
    </source>
</reference>
<keyword evidence="3 7" id="KW-0805">Transcription regulation</keyword>
<feature type="compositionally biased region" description="Basic and acidic residues" evidence="8">
    <location>
        <begin position="10"/>
        <end position="25"/>
    </location>
</feature>
<dbReference type="GO" id="GO:0003677">
    <property type="term" value="F:DNA binding"/>
    <property type="evidence" value="ECO:0007669"/>
    <property type="project" value="UniProtKB-UniRule"/>
</dbReference>
<keyword evidence="1 7" id="KW-0963">Cytoplasm</keyword>
<dbReference type="InterPro" id="IPR036388">
    <property type="entry name" value="WH-like_DNA-bd_sf"/>
</dbReference>
<evidence type="ECO:0000256" key="8">
    <source>
        <dbReference type="SAM" id="MobiDB-lite"/>
    </source>
</evidence>
<dbReference type="GO" id="GO:0045892">
    <property type="term" value="P:negative regulation of DNA-templated transcription"/>
    <property type="evidence" value="ECO:0007669"/>
    <property type="project" value="InterPro"/>
</dbReference>
<dbReference type="GO" id="GO:0003700">
    <property type="term" value="F:DNA-binding transcription factor activity"/>
    <property type="evidence" value="ECO:0007669"/>
    <property type="project" value="UniProtKB-UniRule"/>
</dbReference>
<feature type="region of interest" description="Disordered" evidence="8">
    <location>
        <begin position="1"/>
        <end position="45"/>
    </location>
</feature>
<dbReference type="InterPro" id="IPR036291">
    <property type="entry name" value="NAD(P)-bd_dom_sf"/>
</dbReference>
<evidence type="ECO:0000256" key="4">
    <source>
        <dbReference type="ARBA" id="ARBA00023027"/>
    </source>
</evidence>
<dbReference type="InterPro" id="IPR036390">
    <property type="entry name" value="WH_DNA-bd_sf"/>
</dbReference>
<dbReference type="GO" id="GO:0051775">
    <property type="term" value="P:response to redox state"/>
    <property type="evidence" value="ECO:0007669"/>
    <property type="project" value="InterPro"/>
</dbReference>
<keyword evidence="4 7" id="KW-0520">NAD</keyword>